<gene>
    <name evidence="1" type="ORF">AMECASPLE_037763</name>
</gene>
<protein>
    <submittedName>
        <fullName evidence="1">Uncharacterized protein</fullName>
    </submittedName>
</protein>
<organism evidence="1 2">
    <name type="scientific">Ameca splendens</name>
    <dbReference type="NCBI Taxonomy" id="208324"/>
    <lineage>
        <taxon>Eukaryota</taxon>
        <taxon>Metazoa</taxon>
        <taxon>Chordata</taxon>
        <taxon>Craniata</taxon>
        <taxon>Vertebrata</taxon>
        <taxon>Euteleostomi</taxon>
        <taxon>Actinopterygii</taxon>
        <taxon>Neopterygii</taxon>
        <taxon>Teleostei</taxon>
        <taxon>Neoteleostei</taxon>
        <taxon>Acanthomorphata</taxon>
        <taxon>Ovalentaria</taxon>
        <taxon>Atherinomorphae</taxon>
        <taxon>Cyprinodontiformes</taxon>
        <taxon>Goodeidae</taxon>
        <taxon>Ameca</taxon>
    </lineage>
</organism>
<dbReference type="Proteomes" id="UP001469553">
    <property type="component" value="Unassembled WGS sequence"/>
</dbReference>
<name>A0ABV1A3E1_9TELE</name>
<keyword evidence="2" id="KW-1185">Reference proteome</keyword>
<accession>A0ABV1A3E1</accession>
<dbReference type="EMBL" id="JAHRIP010081793">
    <property type="protein sequence ID" value="MEQ2313064.1"/>
    <property type="molecule type" value="Genomic_DNA"/>
</dbReference>
<proteinExistence type="predicted"/>
<evidence type="ECO:0000313" key="1">
    <source>
        <dbReference type="EMBL" id="MEQ2313064.1"/>
    </source>
</evidence>
<evidence type="ECO:0000313" key="2">
    <source>
        <dbReference type="Proteomes" id="UP001469553"/>
    </source>
</evidence>
<comment type="caution">
    <text evidence="1">The sequence shown here is derived from an EMBL/GenBank/DDBJ whole genome shotgun (WGS) entry which is preliminary data.</text>
</comment>
<sequence>MQSNSVYYSNLLICFQSKETQQIASRQWTDACIVSLTLQQSLILSMLVKTVENSLLTGRYLQQNQVQCEQPSATTDWGFERTEQRQKKKTETRIQEYFLCKRKVKHC</sequence>
<reference evidence="1 2" key="1">
    <citation type="submission" date="2021-06" db="EMBL/GenBank/DDBJ databases">
        <authorList>
            <person name="Palmer J.M."/>
        </authorList>
    </citation>
    <scope>NUCLEOTIDE SEQUENCE [LARGE SCALE GENOMIC DNA]</scope>
    <source>
        <strain evidence="1 2">AS_MEX2019</strain>
        <tissue evidence="1">Muscle</tissue>
    </source>
</reference>